<protein>
    <submittedName>
        <fullName evidence="1">Uncharacterized protein</fullName>
    </submittedName>
</protein>
<accession>A0ABQ2D7T2</accession>
<keyword evidence="2" id="KW-1185">Reference proteome</keyword>
<evidence type="ECO:0000313" key="1">
    <source>
        <dbReference type="EMBL" id="GGJ48883.1"/>
    </source>
</evidence>
<gene>
    <name evidence="1" type="ORF">GCM10007111_08640</name>
</gene>
<evidence type="ECO:0000313" key="2">
    <source>
        <dbReference type="Proteomes" id="UP000634435"/>
    </source>
</evidence>
<name>A0ABQ2D7T2_9BACI</name>
<organism evidence="1 2">
    <name type="scientific">Virgibacillus kapii</name>
    <dbReference type="NCBI Taxonomy" id="1638645"/>
    <lineage>
        <taxon>Bacteria</taxon>
        <taxon>Bacillati</taxon>
        <taxon>Bacillota</taxon>
        <taxon>Bacilli</taxon>
        <taxon>Bacillales</taxon>
        <taxon>Bacillaceae</taxon>
        <taxon>Virgibacillus</taxon>
    </lineage>
</organism>
<sequence length="180" mass="20829">MKANINLEINKEDLNYELECLVSEVASEQVEKMVREQATEMVREEVEKIISPIVDSYLKTAIVGEEYKSIHSDKPPRTEVDRYIKRTLQNYLDEPCFVFAKNSNKLSEKYMKSGSGGTKTTRAEHWIIDKTREYADKELFSKIDSQIEETIKSVIPTGEQIQEIIKQEIQNKFNQEGVTS</sequence>
<dbReference type="RefSeq" id="WP_188942185.1">
    <property type="nucleotide sequence ID" value="NZ_BMPN01000001.1"/>
</dbReference>
<dbReference type="Proteomes" id="UP000634435">
    <property type="component" value="Unassembled WGS sequence"/>
</dbReference>
<comment type="caution">
    <text evidence="1">The sequence shown here is derived from an EMBL/GenBank/DDBJ whole genome shotgun (WGS) entry which is preliminary data.</text>
</comment>
<dbReference type="EMBL" id="BMPN01000001">
    <property type="protein sequence ID" value="GGJ48883.1"/>
    <property type="molecule type" value="Genomic_DNA"/>
</dbReference>
<reference evidence="2" key="1">
    <citation type="journal article" date="2019" name="Int. J. Syst. Evol. Microbiol.">
        <title>The Global Catalogue of Microorganisms (GCM) 10K type strain sequencing project: providing services to taxonomists for standard genome sequencing and annotation.</title>
        <authorList>
            <consortium name="The Broad Institute Genomics Platform"/>
            <consortium name="The Broad Institute Genome Sequencing Center for Infectious Disease"/>
            <person name="Wu L."/>
            <person name="Ma J."/>
        </authorList>
    </citation>
    <scope>NUCLEOTIDE SEQUENCE [LARGE SCALE GENOMIC DNA]</scope>
    <source>
        <strain evidence="2">JCM 30071</strain>
    </source>
</reference>
<proteinExistence type="predicted"/>